<proteinExistence type="predicted"/>
<dbReference type="GO" id="GO:0006198">
    <property type="term" value="P:cAMP catabolic process"/>
    <property type="evidence" value="ECO:0007669"/>
    <property type="project" value="InterPro"/>
</dbReference>
<dbReference type="EMBL" id="AYSA01000115">
    <property type="protein sequence ID" value="ESZ96933.1"/>
    <property type="molecule type" value="Genomic_DNA"/>
</dbReference>
<comment type="caution">
    <text evidence="2">The sequence shown here is derived from an EMBL/GenBank/DDBJ whole genome shotgun (WGS) entry which is preliminary data.</text>
</comment>
<dbReference type="Proteomes" id="UP000019487">
    <property type="component" value="Unassembled WGS sequence"/>
</dbReference>
<dbReference type="GO" id="GO:0004115">
    <property type="term" value="F:3',5'-cyclic-AMP phosphodiesterase activity"/>
    <property type="evidence" value="ECO:0007669"/>
    <property type="project" value="InterPro"/>
</dbReference>
<evidence type="ECO:0000256" key="1">
    <source>
        <dbReference type="SAM" id="MobiDB-lite"/>
    </source>
</evidence>
<dbReference type="InterPro" id="IPR000396">
    <property type="entry name" value="Pdiesterase2"/>
</dbReference>
<feature type="region of interest" description="Disordered" evidence="1">
    <location>
        <begin position="385"/>
        <end position="409"/>
    </location>
</feature>
<dbReference type="SUPFAM" id="SSF56281">
    <property type="entry name" value="Metallo-hydrolase/oxidoreductase"/>
    <property type="match status" value="1"/>
</dbReference>
<dbReference type="GO" id="GO:1902660">
    <property type="term" value="P:negative regulation of glucose mediated signaling pathway"/>
    <property type="evidence" value="ECO:0007669"/>
    <property type="project" value="TreeGrafter"/>
</dbReference>
<dbReference type="HOGENOM" id="CLU_016658_1_0_1"/>
<evidence type="ECO:0000313" key="2">
    <source>
        <dbReference type="EMBL" id="ESZ96933.1"/>
    </source>
</evidence>
<protein>
    <submittedName>
        <fullName evidence="2">cAMP phosphodiesterase class-II</fullName>
    </submittedName>
</protein>
<dbReference type="AlphaFoldDB" id="W9CLN8"/>
<name>W9CLN8_SCLBF</name>
<dbReference type="PRINTS" id="PR00388">
    <property type="entry name" value="PDIESTERASE2"/>
</dbReference>
<feature type="compositionally biased region" description="Basic and acidic residues" evidence="1">
    <location>
        <begin position="342"/>
        <end position="362"/>
    </location>
</feature>
<gene>
    <name evidence="2" type="ORF">SBOR_2668</name>
</gene>
<dbReference type="InterPro" id="IPR036866">
    <property type="entry name" value="RibonucZ/Hydroxyglut_hydro"/>
</dbReference>
<dbReference type="CDD" id="cd07735">
    <property type="entry name" value="class_II_PDE_MBL-fold"/>
    <property type="match status" value="1"/>
</dbReference>
<dbReference type="PANTHER" id="PTHR28283">
    <property type="entry name" value="3',5'-CYCLIC-NUCLEOTIDE PHOSPHODIESTERASE 1"/>
    <property type="match status" value="1"/>
</dbReference>
<reference evidence="2 3" key="1">
    <citation type="journal article" date="2014" name="Genome Announc.">
        <title>Draft genome sequence of Sclerotinia borealis, a psychrophilic plant pathogenic fungus.</title>
        <authorList>
            <person name="Mardanov A.V."/>
            <person name="Beletsky A.V."/>
            <person name="Kadnikov V.V."/>
            <person name="Ignatov A.N."/>
            <person name="Ravin N.V."/>
        </authorList>
    </citation>
    <scope>NUCLEOTIDE SEQUENCE [LARGE SCALE GENOMIC DNA]</scope>
    <source>
        <strain evidence="3">F-4157</strain>
    </source>
</reference>
<feature type="region of interest" description="Disordered" evidence="1">
    <location>
        <begin position="342"/>
        <end position="370"/>
    </location>
</feature>
<dbReference type="PANTHER" id="PTHR28283:SF1">
    <property type="entry name" value="3',5'-CYCLIC-NUCLEOTIDE PHOSPHODIESTERASE 1"/>
    <property type="match status" value="1"/>
</dbReference>
<dbReference type="GO" id="GO:0047555">
    <property type="term" value="F:3',5'-cyclic-GMP phosphodiesterase activity"/>
    <property type="evidence" value="ECO:0007669"/>
    <property type="project" value="TreeGrafter"/>
</dbReference>
<keyword evidence="3" id="KW-1185">Reference proteome</keyword>
<dbReference type="OrthoDB" id="258495at2759"/>
<evidence type="ECO:0000313" key="3">
    <source>
        <dbReference type="Proteomes" id="UP000019487"/>
    </source>
</evidence>
<dbReference type="Pfam" id="PF02112">
    <property type="entry name" value="PDEase_II"/>
    <property type="match status" value="2"/>
</dbReference>
<organism evidence="2 3">
    <name type="scientific">Sclerotinia borealis (strain F-4128)</name>
    <dbReference type="NCBI Taxonomy" id="1432307"/>
    <lineage>
        <taxon>Eukaryota</taxon>
        <taxon>Fungi</taxon>
        <taxon>Dikarya</taxon>
        <taxon>Ascomycota</taxon>
        <taxon>Pezizomycotina</taxon>
        <taxon>Leotiomycetes</taxon>
        <taxon>Helotiales</taxon>
        <taxon>Sclerotiniaceae</taxon>
        <taxon>Sclerotinia</taxon>
    </lineage>
</organism>
<sequence>MMDNSKQDVEGSPGTSFQVIVLGAGGGPMEDNCTSFLVRSMAQGWSKGSILAVDTGVHLSAIDRLLEQYTQIPPERPHTLQGGPFAGLILPNKSSEANTAHIARNLIGAHLITHPHLDHIAGGIISTASPSSKARVIAGLASTIEALKNHIFNDVIWPNLSDENGGVGLVTFRRLVSGGSSVLGVGNTKGYVEVVEGLGVKSWGVSHGICIGEFPYRSNSEIASTPTIISSLHSASTHGPISSPDDDDHQRRICTSSAFFILDFASGHEILIWGDAEPDSISLYPRNKQVWADAAPKIVRGTLKAIFIECSFDDSRATEMLFGHFAPRFLIEELEVLAAEVERCRDESQSPRRQRDRDRERGSPGSPTDLDYFRKSISIRKEKRGLGVRPPPINTPSYAIHSQGHRRASGDGNVFHEENALEGVKIVIIHVKEKMEDGEEPREVILRQLKAFEKDSKLGCEFVVSEKGMNVYL</sequence>
<dbReference type="STRING" id="1432307.W9CLN8"/>
<dbReference type="Gene3D" id="3.60.15.10">
    <property type="entry name" value="Ribonuclease Z/Hydroxyacylglutathione hydrolase-like"/>
    <property type="match status" value="1"/>
</dbReference>
<accession>W9CLN8</accession>